<name>A0A1G6I4X8_9ACTN</name>
<evidence type="ECO:0000256" key="1">
    <source>
        <dbReference type="SAM" id="MobiDB-lite"/>
    </source>
</evidence>
<protein>
    <submittedName>
        <fullName evidence="3">Uncharacterized protein</fullName>
    </submittedName>
</protein>
<feature type="transmembrane region" description="Helical" evidence="2">
    <location>
        <begin position="61"/>
        <end position="81"/>
    </location>
</feature>
<evidence type="ECO:0000313" key="4">
    <source>
        <dbReference type="Proteomes" id="UP000199034"/>
    </source>
</evidence>
<feature type="region of interest" description="Disordered" evidence="1">
    <location>
        <begin position="1"/>
        <end position="35"/>
    </location>
</feature>
<dbReference type="AlphaFoldDB" id="A0A1G6I4X8"/>
<dbReference type="EMBL" id="FMZM01000001">
    <property type="protein sequence ID" value="SDC01458.1"/>
    <property type="molecule type" value="Genomic_DNA"/>
</dbReference>
<gene>
    <name evidence="3" type="ORF">SAMN05421872_10155</name>
</gene>
<accession>A0A1G6I4X8</accession>
<proteinExistence type="predicted"/>
<evidence type="ECO:0000313" key="3">
    <source>
        <dbReference type="EMBL" id="SDC01458.1"/>
    </source>
</evidence>
<keyword evidence="2" id="KW-0472">Membrane</keyword>
<organism evidence="3 4">
    <name type="scientific">Nocardioides lianchengensis</name>
    <dbReference type="NCBI Taxonomy" id="1045774"/>
    <lineage>
        <taxon>Bacteria</taxon>
        <taxon>Bacillati</taxon>
        <taxon>Actinomycetota</taxon>
        <taxon>Actinomycetes</taxon>
        <taxon>Propionibacteriales</taxon>
        <taxon>Nocardioidaceae</taxon>
        <taxon>Nocardioides</taxon>
    </lineage>
</organism>
<keyword evidence="4" id="KW-1185">Reference proteome</keyword>
<reference evidence="3 4" key="1">
    <citation type="submission" date="2016-10" db="EMBL/GenBank/DDBJ databases">
        <authorList>
            <person name="de Groot N.N."/>
        </authorList>
    </citation>
    <scope>NUCLEOTIDE SEQUENCE [LARGE SCALE GENOMIC DNA]</scope>
    <source>
        <strain evidence="3 4">CGMCC 4.6858</strain>
    </source>
</reference>
<evidence type="ECO:0000256" key="2">
    <source>
        <dbReference type="SAM" id="Phobius"/>
    </source>
</evidence>
<dbReference type="Proteomes" id="UP000199034">
    <property type="component" value="Unassembled WGS sequence"/>
</dbReference>
<feature type="compositionally biased region" description="Basic and acidic residues" evidence="1">
    <location>
        <begin position="1"/>
        <end position="11"/>
    </location>
</feature>
<sequence>MPERQDPRTDPVDIPPAPHEHVRGEDAYPGAASEPTMGFVVSQDSRVHHTDGSAPDRPRPLVWALLLLLVLAVVVALVVVVV</sequence>
<dbReference type="STRING" id="1045774.SAMN05421872_10155"/>
<keyword evidence="2" id="KW-0812">Transmembrane</keyword>
<keyword evidence="2" id="KW-1133">Transmembrane helix</keyword>
<dbReference type="RefSeq" id="WP_090849589.1">
    <property type="nucleotide sequence ID" value="NZ_FMZM01000001.1"/>
</dbReference>